<dbReference type="GO" id="GO:0070006">
    <property type="term" value="F:metalloaminopeptidase activity"/>
    <property type="evidence" value="ECO:0007669"/>
    <property type="project" value="TreeGrafter"/>
</dbReference>
<evidence type="ECO:0000259" key="14">
    <source>
        <dbReference type="Pfam" id="PF01433"/>
    </source>
</evidence>
<evidence type="ECO:0000256" key="7">
    <source>
        <dbReference type="ARBA" id="ARBA00022670"/>
    </source>
</evidence>
<dbReference type="Gene3D" id="2.60.40.1730">
    <property type="entry name" value="tricorn interacting facor f3 domain"/>
    <property type="match status" value="1"/>
</dbReference>
<evidence type="ECO:0000256" key="3">
    <source>
        <dbReference type="ARBA" id="ARBA00010136"/>
    </source>
</evidence>
<dbReference type="InterPro" id="IPR001930">
    <property type="entry name" value="Peptidase_M1"/>
</dbReference>
<dbReference type="GO" id="GO:0008270">
    <property type="term" value="F:zinc ion binding"/>
    <property type="evidence" value="ECO:0007669"/>
    <property type="project" value="InterPro"/>
</dbReference>
<evidence type="ECO:0000256" key="13">
    <source>
        <dbReference type="ARBA" id="ARBA00031533"/>
    </source>
</evidence>
<comment type="catalytic activity">
    <reaction evidence="1">
        <text>Release of an N-terminal amino acid, Xaa-|-Yaa- from a peptide, amide or arylamide. Xaa is preferably Ala, but may be most amino acids including Pro (slow action). When a terminal hydrophobic residue is followed by a prolyl residue, the two may be released as an intact Xaa-Pro dipeptide.</text>
        <dbReference type="EC" id="3.4.11.2"/>
    </reaction>
</comment>
<keyword evidence="9" id="KW-0378">Hydrolase</keyword>
<dbReference type="GO" id="GO:0042277">
    <property type="term" value="F:peptide binding"/>
    <property type="evidence" value="ECO:0007669"/>
    <property type="project" value="TreeGrafter"/>
</dbReference>
<organism evidence="17 18">
    <name type="scientific">Mycobacterium simiae</name>
    <name type="common">Mycobacterium habana</name>
    <dbReference type="NCBI Taxonomy" id="1784"/>
    <lineage>
        <taxon>Bacteria</taxon>
        <taxon>Bacillati</taxon>
        <taxon>Actinomycetota</taxon>
        <taxon>Actinomycetes</taxon>
        <taxon>Mycobacteriales</taxon>
        <taxon>Mycobacteriaceae</taxon>
        <taxon>Mycobacterium</taxon>
        <taxon>Mycobacterium simiae complex</taxon>
    </lineage>
</organism>
<proteinExistence type="inferred from homology"/>
<dbReference type="PANTHER" id="PTHR11533:SF174">
    <property type="entry name" value="PUROMYCIN-SENSITIVE AMINOPEPTIDASE-RELATED"/>
    <property type="match status" value="1"/>
</dbReference>
<evidence type="ECO:0000256" key="5">
    <source>
        <dbReference type="ARBA" id="ARBA00015611"/>
    </source>
</evidence>
<dbReference type="GO" id="GO:0005615">
    <property type="term" value="C:extracellular space"/>
    <property type="evidence" value="ECO:0007669"/>
    <property type="project" value="TreeGrafter"/>
</dbReference>
<dbReference type="Pfam" id="PF17900">
    <property type="entry name" value="Peptidase_M1_N"/>
    <property type="match status" value="1"/>
</dbReference>
<evidence type="ECO:0000256" key="9">
    <source>
        <dbReference type="ARBA" id="ARBA00022801"/>
    </source>
</evidence>
<evidence type="ECO:0000256" key="1">
    <source>
        <dbReference type="ARBA" id="ARBA00000098"/>
    </source>
</evidence>
<dbReference type="InterPro" id="IPR050344">
    <property type="entry name" value="Peptidase_M1_aminopeptidases"/>
</dbReference>
<dbReference type="Pfam" id="PF01433">
    <property type="entry name" value="Peptidase_M1"/>
    <property type="match status" value="1"/>
</dbReference>
<dbReference type="AlphaFoldDB" id="A0A1X0YGL2"/>
<dbReference type="EMBL" id="MZZM01000005">
    <property type="protein sequence ID" value="ORJ64275.1"/>
    <property type="molecule type" value="Genomic_DNA"/>
</dbReference>
<name>A0A1X0YGL2_MYCSI</name>
<feature type="domain" description="Peptidase M1 membrane alanine aminopeptidase" evidence="14">
    <location>
        <begin position="237"/>
        <end position="448"/>
    </location>
</feature>
<dbReference type="InterPro" id="IPR042097">
    <property type="entry name" value="Aminopeptidase_N-like_N_sf"/>
</dbReference>
<keyword evidence="10" id="KW-0862">Zinc</keyword>
<keyword evidence="11" id="KW-0482">Metalloprotease</keyword>
<feature type="domain" description="ERAP1-like C-terminal" evidence="15">
    <location>
        <begin position="531"/>
        <end position="852"/>
    </location>
</feature>
<dbReference type="Pfam" id="PF11838">
    <property type="entry name" value="ERAP1_C"/>
    <property type="match status" value="1"/>
</dbReference>
<comment type="cofactor">
    <cofactor evidence="2">
        <name>Zn(2+)</name>
        <dbReference type="ChEBI" id="CHEBI:29105"/>
    </cofactor>
</comment>
<dbReference type="RefSeq" id="WP_084948033.1">
    <property type="nucleotide sequence ID" value="NZ_MZZM01000005.1"/>
</dbReference>
<keyword evidence="18" id="KW-1185">Reference proteome</keyword>
<evidence type="ECO:0000256" key="2">
    <source>
        <dbReference type="ARBA" id="ARBA00001947"/>
    </source>
</evidence>
<dbReference type="InterPro" id="IPR027268">
    <property type="entry name" value="Peptidase_M4/M1_CTD_sf"/>
</dbReference>
<comment type="caution">
    <text evidence="17">The sequence shown here is derived from an EMBL/GenBank/DDBJ whole genome shotgun (WGS) entry which is preliminary data.</text>
</comment>
<dbReference type="GO" id="GO:0006508">
    <property type="term" value="P:proteolysis"/>
    <property type="evidence" value="ECO:0007669"/>
    <property type="project" value="UniProtKB-KW"/>
</dbReference>
<dbReference type="SUPFAM" id="SSF63737">
    <property type="entry name" value="Leukotriene A4 hydrolase N-terminal domain"/>
    <property type="match status" value="1"/>
</dbReference>
<dbReference type="FunFam" id="2.60.40.1730:FF:000010">
    <property type="entry name" value="Putative aminopeptidase N"/>
    <property type="match status" value="1"/>
</dbReference>
<evidence type="ECO:0000256" key="11">
    <source>
        <dbReference type="ARBA" id="ARBA00023049"/>
    </source>
</evidence>
<dbReference type="InterPro" id="IPR012778">
    <property type="entry name" value="Pept_M1_aminopeptidase"/>
</dbReference>
<evidence type="ECO:0000313" key="18">
    <source>
        <dbReference type="Proteomes" id="UP000193040"/>
    </source>
</evidence>
<keyword evidence="8" id="KW-0479">Metal-binding</keyword>
<keyword evidence="7" id="KW-0645">Protease</keyword>
<dbReference type="GO" id="GO:0016020">
    <property type="term" value="C:membrane"/>
    <property type="evidence" value="ECO:0007669"/>
    <property type="project" value="TreeGrafter"/>
</dbReference>
<feature type="domain" description="Aminopeptidase N-like N-terminal" evidence="16">
    <location>
        <begin position="121"/>
        <end position="193"/>
    </location>
</feature>
<dbReference type="CDD" id="cd09602">
    <property type="entry name" value="M1_APN"/>
    <property type="match status" value="1"/>
</dbReference>
<evidence type="ECO:0000256" key="4">
    <source>
        <dbReference type="ARBA" id="ARBA00012564"/>
    </source>
</evidence>
<evidence type="ECO:0000256" key="12">
    <source>
        <dbReference type="ARBA" id="ARBA00029811"/>
    </source>
</evidence>
<dbReference type="InterPro" id="IPR014782">
    <property type="entry name" value="Peptidase_M1_dom"/>
</dbReference>
<comment type="similarity">
    <text evidence="3">Belongs to the peptidase M1 family.</text>
</comment>
<reference evidence="17 18" key="1">
    <citation type="submission" date="2017-03" db="EMBL/GenBank/DDBJ databases">
        <title>Genomic insights into Mycobacterium simiae human colonization.</title>
        <authorList>
            <person name="Steffani J.L."/>
            <person name="Brunck M.E."/>
            <person name="Cruz E."/>
            <person name="Montiel R."/>
            <person name="Barona F."/>
        </authorList>
    </citation>
    <scope>NUCLEOTIDE SEQUENCE [LARGE SCALE GENOMIC DNA]</scope>
    <source>
        <strain evidence="17 18">MsiGto</strain>
    </source>
</reference>
<dbReference type="NCBIfam" id="TIGR02412">
    <property type="entry name" value="pepN_strep_liv"/>
    <property type="match status" value="1"/>
</dbReference>
<protein>
    <recommendedName>
        <fullName evidence="5">Aminopeptidase N</fullName>
        <ecNumber evidence="4">3.4.11.2</ecNumber>
    </recommendedName>
    <alternativeName>
        <fullName evidence="12">Alanine aminopeptidase</fullName>
    </alternativeName>
    <alternativeName>
        <fullName evidence="13">Lysyl aminopeptidase</fullName>
    </alternativeName>
</protein>
<dbReference type="GO" id="GO:0005737">
    <property type="term" value="C:cytoplasm"/>
    <property type="evidence" value="ECO:0007669"/>
    <property type="project" value="TreeGrafter"/>
</dbReference>
<gene>
    <name evidence="17" type="ORF">B5M45_03550</name>
</gene>
<dbReference type="Proteomes" id="UP000193040">
    <property type="component" value="Unassembled WGS sequence"/>
</dbReference>
<keyword evidence="6 17" id="KW-0031">Aminopeptidase</keyword>
<evidence type="ECO:0000313" key="17">
    <source>
        <dbReference type="EMBL" id="ORJ64275.1"/>
    </source>
</evidence>
<evidence type="ECO:0000256" key="6">
    <source>
        <dbReference type="ARBA" id="ARBA00022438"/>
    </source>
</evidence>
<dbReference type="GO" id="GO:0043171">
    <property type="term" value="P:peptide catabolic process"/>
    <property type="evidence" value="ECO:0007669"/>
    <property type="project" value="TreeGrafter"/>
</dbReference>
<accession>A0A1X0YGL2</accession>
<sequence>MALPNLTRDQAIERAALVTVDSYQITLDLTDGNGGPGERTFRSTTTVVFDALAGADTVIDLSAETVRSATLNGREVDISGYDESTGILLRGLADRNVVVVDADCRYSNTGEGLHRFVDPVDNEIYLYSQFETADAKRMFACFDQPDLKATFEVRVTAPAHWKVISNGATSSVEESGVNRVHLFAVTPRMSTYLVALIAGPYAEWKDSYRDEHGEIPLGIYCRTSLAEHMDPERLFTETKQGFAFYHNNFGVPYAFGKYDQLFVPEFNAGAMENAGAVTFLEDYVFRSKVTRASYERRAETVLHEMAHMWFGDLVTMTWWDDLWLNESFATFASVLCQAEATEYTSAWTTFATVEKSWAYRQDQLPSTHPIAADIPDLHAVEVNFDGITYAKGASVLKQLVAYVGLEHFLAGLRDYFRAHAFGNATFSDLLTALERASGRDLSNWGQQWLKTTGLNTLRPEFEVDADGTFTRFTVTQSGAAPGAGETRVHRLAVGIYDDDAGKLVRVHREELDVDGAHTEVPALVGVSSGKLILVNDDDLTYCSLRLDPQSLRTALERIADIADSLPRSLVWSAAWEMTREAELRARDFVALVSKGVPAETEVGVAQRLLLQAQTALGSYAEPGWARDHGWPRFADRVLELAREAPPGSDHQLAFVNTLCSSVLSTRHIATLADLLDRDPAESGLAGLEIDTDLRWRIVTALAAAGDVDADGLETRFIDAEVQRDPTATGKRHGAQAAAARPQLEVKEQAFTTVVEDDTLANATTRAIVAGFGAPGQSELLKPFTARYFQAIPGVWARRSSEVAQTVVIGLYPSWDISEDAIAAADEFLAAPESEVPPALRRLVLEGQAGVKRALRARAFDTGPAAG</sequence>
<dbReference type="SUPFAM" id="SSF55486">
    <property type="entry name" value="Metalloproteases ('zincins'), catalytic domain"/>
    <property type="match status" value="1"/>
</dbReference>
<dbReference type="InterPro" id="IPR045357">
    <property type="entry name" value="Aminopeptidase_N-like_N"/>
</dbReference>
<dbReference type="EC" id="3.4.11.2" evidence="4"/>
<dbReference type="InterPro" id="IPR024571">
    <property type="entry name" value="ERAP1-like_C_dom"/>
</dbReference>
<dbReference type="PANTHER" id="PTHR11533">
    <property type="entry name" value="PROTEASE M1 ZINC METALLOPROTEASE"/>
    <property type="match status" value="1"/>
</dbReference>
<evidence type="ECO:0000259" key="16">
    <source>
        <dbReference type="Pfam" id="PF17900"/>
    </source>
</evidence>
<evidence type="ECO:0000256" key="8">
    <source>
        <dbReference type="ARBA" id="ARBA00022723"/>
    </source>
</evidence>
<dbReference type="STRING" id="1784.VC42_05975"/>
<evidence type="ECO:0000256" key="10">
    <source>
        <dbReference type="ARBA" id="ARBA00022833"/>
    </source>
</evidence>
<evidence type="ECO:0000259" key="15">
    <source>
        <dbReference type="Pfam" id="PF11838"/>
    </source>
</evidence>
<dbReference type="PRINTS" id="PR00756">
    <property type="entry name" value="ALADIPTASE"/>
</dbReference>
<dbReference type="Gene3D" id="1.10.390.10">
    <property type="entry name" value="Neutral Protease Domain 2"/>
    <property type="match status" value="1"/>
</dbReference>
<dbReference type="GO" id="GO:0016285">
    <property type="term" value="F:alanyl aminopeptidase activity"/>
    <property type="evidence" value="ECO:0007669"/>
    <property type="project" value="UniProtKB-EC"/>
</dbReference>
<dbReference type="FunFam" id="1.10.390.10:FF:000004">
    <property type="entry name" value="Aminopeptidase N"/>
    <property type="match status" value="1"/>
</dbReference>